<name>A0ABV2H1N1_9HYPH</name>
<reference evidence="2 3" key="1">
    <citation type="submission" date="2024-06" db="EMBL/GenBank/DDBJ databases">
        <title>Genomic Encyclopedia of Type Strains, Phase IV (KMG-IV): sequencing the most valuable type-strain genomes for metagenomic binning, comparative biology and taxonomic classification.</title>
        <authorList>
            <person name="Goeker M."/>
        </authorList>
    </citation>
    <scope>NUCLEOTIDE SEQUENCE [LARGE SCALE GENOMIC DNA]</scope>
    <source>
        <strain evidence="2 3">DSM 105042</strain>
    </source>
</reference>
<keyword evidence="1" id="KW-0812">Transmembrane</keyword>
<feature type="transmembrane region" description="Helical" evidence="1">
    <location>
        <begin position="43"/>
        <end position="65"/>
    </location>
</feature>
<keyword evidence="1" id="KW-1133">Transmembrane helix</keyword>
<organism evidence="2 3">
    <name type="scientific">Pseudorhizobium tarimense</name>
    <dbReference type="NCBI Taxonomy" id="1079109"/>
    <lineage>
        <taxon>Bacteria</taxon>
        <taxon>Pseudomonadati</taxon>
        <taxon>Pseudomonadota</taxon>
        <taxon>Alphaproteobacteria</taxon>
        <taxon>Hyphomicrobiales</taxon>
        <taxon>Rhizobiaceae</taxon>
        <taxon>Rhizobium/Agrobacterium group</taxon>
        <taxon>Pseudorhizobium</taxon>
    </lineage>
</organism>
<evidence type="ECO:0000256" key="1">
    <source>
        <dbReference type="SAM" id="Phobius"/>
    </source>
</evidence>
<keyword evidence="1" id="KW-0472">Membrane</keyword>
<gene>
    <name evidence="2" type="ORF">ABID21_000526</name>
</gene>
<protein>
    <submittedName>
        <fullName evidence="2">Uncharacterized protein</fullName>
    </submittedName>
</protein>
<sequence length="91" mass="9486">MLARIMIPIALLTELLARAGAIKAMAPAFAPLMHLIGLPPELGLAWLTGMLVGIWGAIPLVFTLVPVSSLSAGDITVFSALILFAHGLPTE</sequence>
<dbReference type="Proteomes" id="UP001549031">
    <property type="component" value="Unassembled WGS sequence"/>
</dbReference>
<accession>A0ABV2H1N1</accession>
<keyword evidence="3" id="KW-1185">Reference proteome</keyword>
<dbReference type="EMBL" id="JBEPLJ010000002">
    <property type="protein sequence ID" value="MET3584431.1"/>
    <property type="molecule type" value="Genomic_DNA"/>
</dbReference>
<evidence type="ECO:0000313" key="2">
    <source>
        <dbReference type="EMBL" id="MET3584431.1"/>
    </source>
</evidence>
<proteinExistence type="predicted"/>
<evidence type="ECO:0000313" key="3">
    <source>
        <dbReference type="Proteomes" id="UP001549031"/>
    </source>
</evidence>
<comment type="caution">
    <text evidence="2">The sequence shown here is derived from an EMBL/GenBank/DDBJ whole genome shotgun (WGS) entry which is preliminary data.</text>
</comment>